<evidence type="ECO:0000313" key="4">
    <source>
        <dbReference type="Proteomes" id="UP000431533"/>
    </source>
</evidence>
<feature type="compositionally biased region" description="Pro residues" evidence="1">
    <location>
        <begin position="293"/>
        <end position="303"/>
    </location>
</feature>
<feature type="region of interest" description="Disordered" evidence="1">
    <location>
        <begin position="288"/>
        <end position="322"/>
    </location>
</feature>
<dbReference type="EMBL" id="QGMH01000244">
    <property type="protein sequence ID" value="TVY22642.1"/>
    <property type="molecule type" value="Genomic_DNA"/>
</dbReference>
<feature type="compositionally biased region" description="Basic and acidic residues" evidence="1">
    <location>
        <begin position="307"/>
        <end position="322"/>
    </location>
</feature>
<accession>A0A8H8TW83</accession>
<evidence type="ECO:0000313" key="3">
    <source>
        <dbReference type="EMBL" id="TVY22642.1"/>
    </source>
</evidence>
<gene>
    <name evidence="3" type="ORF">LHYA1_G008950</name>
</gene>
<evidence type="ECO:0000256" key="2">
    <source>
        <dbReference type="SAM" id="Phobius"/>
    </source>
</evidence>
<comment type="caution">
    <text evidence="3">The sequence shown here is derived from an EMBL/GenBank/DDBJ whole genome shotgun (WGS) entry which is preliminary data.</text>
</comment>
<sequence length="336" mass="35703">MTTTRLPELNNGIVTDWRPLTTQAALAPYPASCNSAFRLETISGSVTNIVAYDPWYGQAIDTRYQGCLASEQTQWWAQELMPTTMLSLGPFACPTPYTTATTSVVGLGTTMVACCPSDYKYQNQILAPLNGRQCLSALSSGQVITAKTGTIGANNWTDTTATITATDVGVWGNQLNGFVFADAVVTASGEPSQTSSDSVASTPAMTGTPSQITANSARHSTSSSASSSASASSSILSTTGGKIGIYVGVPLGAVILCCFIGIILLYRRRASRLDKQFAELEGRDISAPIILQGPPPPRPPPPTELWSAHEKETGRSRHEMETWERPVEMWAGGIKN</sequence>
<dbReference type="OrthoDB" id="4497263at2759"/>
<proteinExistence type="predicted"/>
<keyword evidence="4" id="KW-1185">Reference proteome</keyword>
<keyword evidence="2" id="KW-1133">Transmembrane helix</keyword>
<organism evidence="3 4">
    <name type="scientific">Lachnellula hyalina</name>
    <dbReference type="NCBI Taxonomy" id="1316788"/>
    <lineage>
        <taxon>Eukaryota</taxon>
        <taxon>Fungi</taxon>
        <taxon>Dikarya</taxon>
        <taxon>Ascomycota</taxon>
        <taxon>Pezizomycotina</taxon>
        <taxon>Leotiomycetes</taxon>
        <taxon>Helotiales</taxon>
        <taxon>Lachnaceae</taxon>
        <taxon>Lachnellula</taxon>
    </lineage>
</organism>
<dbReference type="Proteomes" id="UP000431533">
    <property type="component" value="Unassembled WGS sequence"/>
</dbReference>
<feature type="transmembrane region" description="Helical" evidence="2">
    <location>
        <begin position="243"/>
        <end position="266"/>
    </location>
</feature>
<keyword evidence="2" id="KW-0472">Membrane</keyword>
<reference evidence="3 4" key="1">
    <citation type="submission" date="2018-05" db="EMBL/GenBank/DDBJ databases">
        <title>Genome sequencing and assembly of the regulated plant pathogen Lachnellula willkommii and related sister species for the development of diagnostic species identification markers.</title>
        <authorList>
            <person name="Giroux E."/>
            <person name="Bilodeau G."/>
        </authorList>
    </citation>
    <scope>NUCLEOTIDE SEQUENCE [LARGE SCALE GENOMIC DNA]</scope>
    <source>
        <strain evidence="3 4">CBS 185.66</strain>
    </source>
</reference>
<evidence type="ECO:0000256" key="1">
    <source>
        <dbReference type="SAM" id="MobiDB-lite"/>
    </source>
</evidence>
<feature type="region of interest" description="Disordered" evidence="1">
    <location>
        <begin position="191"/>
        <end position="231"/>
    </location>
</feature>
<feature type="compositionally biased region" description="Low complexity" evidence="1">
    <location>
        <begin position="213"/>
        <end position="231"/>
    </location>
</feature>
<keyword evidence="2" id="KW-0812">Transmembrane</keyword>
<dbReference type="RefSeq" id="XP_031001430.1">
    <property type="nucleotide sequence ID" value="XM_031153867.1"/>
</dbReference>
<feature type="compositionally biased region" description="Polar residues" evidence="1">
    <location>
        <begin position="191"/>
        <end position="212"/>
    </location>
</feature>
<dbReference type="AlphaFoldDB" id="A0A8H8TW83"/>
<dbReference type="GeneID" id="41989148"/>
<name>A0A8H8TW83_9HELO</name>
<protein>
    <submittedName>
        <fullName evidence="3">Uncharacterized protein</fullName>
    </submittedName>
</protein>